<name>A0A6J5WUC4_PRUAR</name>
<evidence type="ECO:0000313" key="2">
    <source>
        <dbReference type="EMBL" id="CAB4303677.1"/>
    </source>
</evidence>
<evidence type="ECO:0008006" key="4">
    <source>
        <dbReference type="Google" id="ProtNLM"/>
    </source>
</evidence>
<sequence>MCKKTYIDIIRILKCFNSQTRDFTIGGRREKFTGFDIEELFGLPYAGCVININKRSSKDDVDFVKRNLIVSERVSRQNIESAMSKVVTGKTKQDHEDFVCLICLHFCITLLFCNSGNTISWNIVSCCQDVRTISKYNWAKATSDFLERQLVKDCEKPSSVSGCVAALPFWFCEKIGFIEPLKDRMDVPPKFVKWDVQDLQSSRCNIDISSMTPVIASIGNKKDQVLEEVCGVTGTGCLMSSPVINAKEVVEEVFGEPSDGCLTYKSPSGVPQVGNESNIASEKNLRSTHVINGVGDKKDVVEDCCHQVPTSLECKTGATISSTIPEFDPSKMFQLTSTQDIILYGDSTGCGHEESPITPKNPGPNIEGRQEFLVSEENSLMKEEIKKLKLRLEEAQVQAVLYNELCVNAEVGMADACKQCNDLSNDLQQLLDRIEQEKGFQNNESSPQLKSWVIRLKHKHRRPKRLPGYVYEGIKTLREPKKAKAEAEKHGVVKQ</sequence>
<dbReference type="Proteomes" id="UP000507245">
    <property type="component" value="Unassembled WGS sequence"/>
</dbReference>
<keyword evidence="1" id="KW-0175">Coiled coil</keyword>
<organism evidence="2 3">
    <name type="scientific">Prunus armeniaca</name>
    <name type="common">Apricot</name>
    <name type="synonym">Armeniaca vulgaris</name>
    <dbReference type="NCBI Taxonomy" id="36596"/>
    <lineage>
        <taxon>Eukaryota</taxon>
        <taxon>Viridiplantae</taxon>
        <taxon>Streptophyta</taxon>
        <taxon>Embryophyta</taxon>
        <taxon>Tracheophyta</taxon>
        <taxon>Spermatophyta</taxon>
        <taxon>Magnoliopsida</taxon>
        <taxon>eudicotyledons</taxon>
        <taxon>Gunneridae</taxon>
        <taxon>Pentapetalae</taxon>
        <taxon>rosids</taxon>
        <taxon>fabids</taxon>
        <taxon>Rosales</taxon>
        <taxon>Rosaceae</taxon>
        <taxon>Amygdaloideae</taxon>
        <taxon>Amygdaleae</taxon>
        <taxon>Prunus</taxon>
    </lineage>
</organism>
<evidence type="ECO:0000313" key="3">
    <source>
        <dbReference type="Proteomes" id="UP000507245"/>
    </source>
</evidence>
<dbReference type="EMBL" id="CAEKKB010000003">
    <property type="protein sequence ID" value="CAB4303677.1"/>
    <property type="molecule type" value="Genomic_DNA"/>
</dbReference>
<reference evidence="3" key="1">
    <citation type="journal article" date="2020" name="Genome Biol.">
        <title>Gamete binning: chromosome-level and haplotype-resolved genome assembly enabled by high-throughput single-cell sequencing of gamete genomes.</title>
        <authorList>
            <person name="Campoy J.A."/>
            <person name="Sun H."/>
            <person name="Goel M."/>
            <person name="Jiao W.-B."/>
            <person name="Folz-Donahue K."/>
            <person name="Wang N."/>
            <person name="Rubio M."/>
            <person name="Liu C."/>
            <person name="Kukat C."/>
            <person name="Ruiz D."/>
            <person name="Huettel B."/>
            <person name="Schneeberger K."/>
        </authorList>
    </citation>
    <scope>NUCLEOTIDE SEQUENCE [LARGE SCALE GENOMIC DNA]</scope>
    <source>
        <strain evidence="3">cv. Rojo Pasion</strain>
    </source>
</reference>
<keyword evidence="3" id="KW-1185">Reference proteome</keyword>
<gene>
    <name evidence="2" type="ORF">ORAREDHAP_LOCUS20138</name>
</gene>
<dbReference type="OrthoDB" id="1704153at2759"/>
<protein>
    <recommendedName>
        <fullName evidence="4">Aminotransferase-like plant mobile domain-containing protein</fullName>
    </recommendedName>
</protein>
<evidence type="ECO:0000256" key="1">
    <source>
        <dbReference type="SAM" id="Coils"/>
    </source>
</evidence>
<dbReference type="AlphaFoldDB" id="A0A6J5WUC4"/>
<feature type="coiled-coil region" evidence="1">
    <location>
        <begin position="378"/>
        <end position="444"/>
    </location>
</feature>
<proteinExistence type="predicted"/>
<accession>A0A6J5WUC4</accession>